<comment type="caution">
    <text evidence="1">The sequence shown here is derived from an EMBL/GenBank/DDBJ whole genome shotgun (WGS) entry which is preliminary data.</text>
</comment>
<gene>
    <name evidence="1" type="ORF">SKAU_G00338920</name>
</gene>
<accession>A0A9Q1EMQ2</accession>
<dbReference type="EMBL" id="JAINUF010000015">
    <property type="protein sequence ID" value="KAJ8341601.1"/>
    <property type="molecule type" value="Genomic_DNA"/>
</dbReference>
<protein>
    <submittedName>
        <fullName evidence="1">Uncharacterized protein</fullName>
    </submittedName>
</protein>
<reference evidence="1" key="1">
    <citation type="journal article" date="2023" name="Science">
        <title>Genome structures resolve the early diversification of teleost fishes.</title>
        <authorList>
            <person name="Parey E."/>
            <person name="Louis A."/>
            <person name="Montfort J."/>
            <person name="Bouchez O."/>
            <person name="Roques C."/>
            <person name="Iampietro C."/>
            <person name="Lluch J."/>
            <person name="Castinel A."/>
            <person name="Donnadieu C."/>
            <person name="Desvignes T."/>
            <person name="Floi Bucao C."/>
            <person name="Jouanno E."/>
            <person name="Wen M."/>
            <person name="Mejri S."/>
            <person name="Dirks R."/>
            <person name="Jansen H."/>
            <person name="Henkel C."/>
            <person name="Chen W.J."/>
            <person name="Zahm M."/>
            <person name="Cabau C."/>
            <person name="Klopp C."/>
            <person name="Thompson A.W."/>
            <person name="Robinson-Rechavi M."/>
            <person name="Braasch I."/>
            <person name="Lecointre G."/>
            <person name="Bobe J."/>
            <person name="Postlethwait J.H."/>
            <person name="Berthelot C."/>
            <person name="Roest Crollius H."/>
            <person name="Guiguen Y."/>
        </authorList>
    </citation>
    <scope>NUCLEOTIDE SEQUENCE</scope>
    <source>
        <strain evidence="1">WJC10195</strain>
    </source>
</reference>
<evidence type="ECO:0000313" key="2">
    <source>
        <dbReference type="Proteomes" id="UP001152622"/>
    </source>
</evidence>
<sequence length="96" mass="10653">MGAVNMSNQCSLHGLHNCHREFLGVVWIGLVEQEAVRDQLTKVGKGNKASLRTLAEMHPTLCTSFSGLVLKEQLRHMKEADGRGRHRGVIYLDLTG</sequence>
<evidence type="ECO:0000313" key="1">
    <source>
        <dbReference type="EMBL" id="KAJ8341601.1"/>
    </source>
</evidence>
<proteinExistence type="predicted"/>
<name>A0A9Q1EMQ2_SYNKA</name>
<dbReference type="Proteomes" id="UP001152622">
    <property type="component" value="Chromosome 15"/>
</dbReference>
<keyword evidence="2" id="KW-1185">Reference proteome</keyword>
<organism evidence="1 2">
    <name type="scientific">Synaphobranchus kaupii</name>
    <name type="common">Kaup's arrowtooth eel</name>
    <dbReference type="NCBI Taxonomy" id="118154"/>
    <lineage>
        <taxon>Eukaryota</taxon>
        <taxon>Metazoa</taxon>
        <taxon>Chordata</taxon>
        <taxon>Craniata</taxon>
        <taxon>Vertebrata</taxon>
        <taxon>Euteleostomi</taxon>
        <taxon>Actinopterygii</taxon>
        <taxon>Neopterygii</taxon>
        <taxon>Teleostei</taxon>
        <taxon>Anguilliformes</taxon>
        <taxon>Synaphobranchidae</taxon>
        <taxon>Synaphobranchus</taxon>
    </lineage>
</organism>
<dbReference type="AlphaFoldDB" id="A0A9Q1EMQ2"/>